<feature type="domain" description="Sulfatase N-terminal" evidence="2">
    <location>
        <begin position="6"/>
        <end position="340"/>
    </location>
</feature>
<proteinExistence type="inferred from homology"/>
<name>A0A517VCK9_9PLAN</name>
<dbReference type="PANTHER" id="PTHR42693:SF33">
    <property type="entry name" value="ARYLSULFATASE"/>
    <property type="match status" value="1"/>
</dbReference>
<comment type="similarity">
    <text evidence="1">Belongs to the sulfatase family.</text>
</comment>
<dbReference type="InterPro" id="IPR000917">
    <property type="entry name" value="Sulfatase_N"/>
</dbReference>
<protein>
    <submittedName>
        <fullName evidence="3">Sulfatase</fullName>
    </submittedName>
</protein>
<dbReference type="EMBL" id="CP036343">
    <property type="protein sequence ID" value="QDT90742.1"/>
    <property type="molecule type" value="Genomic_DNA"/>
</dbReference>
<organism evidence="3 4">
    <name type="scientific">Gimesia algae</name>
    <dbReference type="NCBI Taxonomy" id="2527971"/>
    <lineage>
        <taxon>Bacteria</taxon>
        <taxon>Pseudomonadati</taxon>
        <taxon>Planctomycetota</taxon>
        <taxon>Planctomycetia</taxon>
        <taxon>Planctomycetales</taxon>
        <taxon>Planctomycetaceae</taxon>
        <taxon>Gimesia</taxon>
    </lineage>
</organism>
<dbReference type="Gene3D" id="3.40.720.10">
    <property type="entry name" value="Alkaline Phosphatase, subunit A"/>
    <property type="match status" value="1"/>
</dbReference>
<dbReference type="SUPFAM" id="SSF53649">
    <property type="entry name" value="Alkaline phosphatase-like"/>
    <property type="match status" value="1"/>
</dbReference>
<dbReference type="GO" id="GO:0004065">
    <property type="term" value="F:arylsulfatase activity"/>
    <property type="evidence" value="ECO:0007669"/>
    <property type="project" value="TreeGrafter"/>
</dbReference>
<dbReference type="Proteomes" id="UP000316855">
    <property type="component" value="Chromosome"/>
</dbReference>
<dbReference type="Pfam" id="PF00884">
    <property type="entry name" value="Sulfatase"/>
    <property type="match status" value="1"/>
</dbReference>
<evidence type="ECO:0000313" key="4">
    <source>
        <dbReference type="Proteomes" id="UP000316855"/>
    </source>
</evidence>
<dbReference type="KEGG" id="gax:Pan161_23950"/>
<dbReference type="RefSeq" id="WP_145226928.1">
    <property type="nucleotide sequence ID" value="NZ_CP036343.1"/>
</dbReference>
<dbReference type="OrthoDB" id="265007at2"/>
<accession>A0A517VCK9</accession>
<evidence type="ECO:0000256" key="1">
    <source>
        <dbReference type="ARBA" id="ARBA00008779"/>
    </source>
</evidence>
<dbReference type="AlphaFoldDB" id="A0A517VCK9"/>
<dbReference type="InterPro" id="IPR017850">
    <property type="entry name" value="Alkaline_phosphatase_core_sf"/>
</dbReference>
<sequence>MKKAFVVSFEHLPACMLGCYGHQWIETPNFDRLASLSVLFDQHFANDLSLTENSFPWWTGQTLPYAYQSGHQQTHCFVTELKKQGIDTSLLLEADSDSGRNAAQRSQEPYFSRFDQVHTLTGTNAYQLSEIETPVAKLMQAAVERLPGWMEDSRDQLIWIRSEGVPALPLAPEFFATLYLDEVLDQDVSEEDLEETLPDIDTLSDEVTETELEEEDWQELVSAVAELFISPEEWSELDEQERQMARVVYAGYVTMLDQWFGRFLDRLLEYAESHSILLIVTAAGGGNTLLGPLRKSDMGGLLEESTHVPLMMFRSETEPSGSRRQFLTQPADLPVTLLSWWKVNPENQSYQGTDLLSLLEGDQEIQEPQIFAADDDTLAIRTADYYYLESKVSQTSDELEYRDDSQKRELYRKPVDRWDVADVHQQSPEVIAEFSSQIRNLKQKNHDHNLS</sequence>
<dbReference type="PANTHER" id="PTHR42693">
    <property type="entry name" value="ARYLSULFATASE FAMILY MEMBER"/>
    <property type="match status" value="1"/>
</dbReference>
<dbReference type="InterPro" id="IPR050738">
    <property type="entry name" value="Sulfatase"/>
</dbReference>
<evidence type="ECO:0000313" key="3">
    <source>
        <dbReference type="EMBL" id="QDT90742.1"/>
    </source>
</evidence>
<gene>
    <name evidence="3" type="ORF">Pan161_23950</name>
</gene>
<keyword evidence="4" id="KW-1185">Reference proteome</keyword>
<evidence type="ECO:0000259" key="2">
    <source>
        <dbReference type="Pfam" id="PF00884"/>
    </source>
</evidence>
<reference evidence="3 4" key="1">
    <citation type="submission" date="2019-02" db="EMBL/GenBank/DDBJ databases">
        <title>Deep-cultivation of Planctomycetes and their phenomic and genomic characterization uncovers novel biology.</title>
        <authorList>
            <person name="Wiegand S."/>
            <person name="Jogler M."/>
            <person name="Boedeker C."/>
            <person name="Pinto D."/>
            <person name="Vollmers J."/>
            <person name="Rivas-Marin E."/>
            <person name="Kohn T."/>
            <person name="Peeters S.H."/>
            <person name="Heuer A."/>
            <person name="Rast P."/>
            <person name="Oberbeckmann S."/>
            <person name="Bunk B."/>
            <person name="Jeske O."/>
            <person name="Meyerdierks A."/>
            <person name="Storesund J.E."/>
            <person name="Kallscheuer N."/>
            <person name="Luecker S."/>
            <person name="Lage O.M."/>
            <person name="Pohl T."/>
            <person name="Merkel B.J."/>
            <person name="Hornburger P."/>
            <person name="Mueller R.-W."/>
            <person name="Bruemmer F."/>
            <person name="Labrenz M."/>
            <person name="Spormann A.M."/>
            <person name="Op den Camp H."/>
            <person name="Overmann J."/>
            <person name="Amann R."/>
            <person name="Jetten M.S.M."/>
            <person name="Mascher T."/>
            <person name="Medema M.H."/>
            <person name="Devos D.P."/>
            <person name="Kaster A.-K."/>
            <person name="Ovreas L."/>
            <person name="Rohde M."/>
            <person name="Galperin M.Y."/>
            <person name="Jogler C."/>
        </authorList>
    </citation>
    <scope>NUCLEOTIDE SEQUENCE [LARGE SCALE GENOMIC DNA]</scope>
    <source>
        <strain evidence="3 4">Pan161</strain>
    </source>
</reference>